<dbReference type="PANTHER" id="PTHR30146">
    <property type="entry name" value="LACI-RELATED TRANSCRIPTIONAL REPRESSOR"/>
    <property type="match status" value="1"/>
</dbReference>
<sequence>MTVPRERSTVGLVLVRPSQLLGSEPFYQELIAGAEGVFGPRGITLLLQVVTSAADEAATYLRWAEDETVAGVLVVDLDPHDSRVELLVSLGLPAVVVGDPATAGSLPAVWTDDASAMNHAVGSLVELGHSVIAHVSGPQGLAHSQIRIAALHEAAAASAVAVLEASGDYSEEAGLLATRELLSARTPPTAIVYDDDLMAIGGLRAARESGLSVPGDLSIVAWDDSALCQLSEPALTVMGHDVQAIGELTASALLDVLAGRAAEQYEAPTATFLARESVGRPSRR</sequence>
<dbReference type="SUPFAM" id="SSF53822">
    <property type="entry name" value="Periplasmic binding protein-like I"/>
    <property type="match status" value="1"/>
</dbReference>
<dbReference type="Gene3D" id="3.40.50.2300">
    <property type="match status" value="2"/>
</dbReference>
<name>A0ABN6XUV2_9MICO</name>
<dbReference type="PANTHER" id="PTHR30146:SF155">
    <property type="entry name" value="ALANINE RACEMASE"/>
    <property type="match status" value="1"/>
</dbReference>
<dbReference type="InterPro" id="IPR028082">
    <property type="entry name" value="Peripla_BP_I"/>
</dbReference>
<keyword evidence="6" id="KW-1185">Reference proteome</keyword>
<gene>
    <name evidence="5" type="primary">lacI_1</name>
    <name evidence="5" type="ORF">GCM10025867_09740</name>
</gene>
<dbReference type="CDD" id="cd06267">
    <property type="entry name" value="PBP1_LacI_sugar_binding-like"/>
    <property type="match status" value="1"/>
</dbReference>
<dbReference type="RefSeq" id="WP_286345668.1">
    <property type="nucleotide sequence ID" value="NZ_AP027732.1"/>
</dbReference>
<evidence type="ECO:0000313" key="6">
    <source>
        <dbReference type="Proteomes" id="UP001321486"/>
    </source>
</evidence>
<organism evidence="5 6">
    <name type="scientific">Frondihabitans sucicola</name>
    <dbReference type="NCBI Taxonomy" id="1268041"/>
    <lineage>
        <taxon>Bacteria</taxon>
        <taxon>Bacillati</taxon>
        <taxon>Actinomycetota</taxon>
        <taxon>Actinomycetes</taxon>
        <taxon>Micrococcales</taxon>
        <taxon>Microbacteriaceae</taxon>
        <taxon>Frondihabitans</taxon>
    </lineage>
</organism>
<proteinExistence type="predicted"/>
<evidence type="ECO:0000313" key="5">
    <source>
        <dbReference type="EMBL" id="BDZ48733.1"/>
    </source>
</evidence>
<keyword evidence="2" id="KW-0238">DNA-binding</keyword>
<dbReference type="Proteomes" id="UP001321486">
    <property type="component" value="Chromosome"/>
</dbReference>
<feature type="domain" description="Transcriptional regulator LacI/GalR-like sensor" evidence="4">
    <location>
        <begin position="123"/>
        <end position="278"/>
    </location>
</feature>
<keyword evidence="1" id="KW-0805">Transcription regulation</keyword>
<protein>
    <submittedName>
        <fullName evidence="5">LacI family transcriptional regulator</fullName>
    </submittedName>
</protein>
<dbReference type="InterPro" id="IPR046335">
    <property type="entry name" value="LacI/GalR-like_sensor"/>
</dbReference>
<reference evidence="6" key="1">
    <citation type="journal article" date="2019" name="Int. J. Syst. Evol. Microbiol.">
        <title>The Global Catalogue of Microorganisms (GCM) 10K type strain sequencing project: providing services to taxonomists for standard genome sequencing and annotation.</title>
        <authorList>
            <consortium name="The Broad Institute Genomics Platform"/>
            <consortium name="The Broad Institute Genome Sequencing Center for Infectious Disease"/>
            <person name="Wu L."/>
            <person name="Ma J."/>
        </authorList>
    </citation>
    <scope>NUCLEOTIDE SEQUENCE [LARGE SCALE GENOMIC DNA]</scope>
    <source>
        <strain evidence="6">NBRC 108728</strain>
    </source>
</reference>
<evidence type="ECO:0000256" key="3">
    <source>
        <dbReference type="ARBA" id="ARBA00023163"/>
    </source>
</evidence>
<dbReference type="Pfam" id="PF13377">
    <property type="entry name" value="Peripla_BP_3"/>
    <property type="match status" value="1"/>
</dbReference>
<evidence type="ECO:0000256" key="2">
    <source>
        <dbReference type="ARBA" id="ARBA00023125"/>
    </source>
</evidence>
<keyword evidence="3" id="KW-0804">Transcription</keyword>
<evidence type="ECO:0000259" key="4">
    <source>
        <dbReference type="Pfam" id="PF13377"/>
    </source>
</evidence>
<accession>A0ABN6XUV2</accession>
<evidence type="ECO:0000256" key="1">
    <source>
        <dbReference type="ARBA" id="ARBA00023015"/>
    </source>
</evidence>
<dbReference type="EMBL" id="AP027732">
    <property type="protein sequence ID" value="BDZ48733.1"/>
    <property type="molecule type" value="Genomic_DNA"/>
</dbReference>